<name>A0A1C2E0N8_9PSED</name>
<dbReference type="AlphaFoldDB" id="A0A1C2E0N8"/>
<evidence type="ECO:0008006" key="3">
    <source>
        <dbReference type="Google" id="ProtNLM"/>
    </source>
</evidence>
<sequence length="75" mass="8329">MGMKKSALELKRDLSGIAANLESTAGEISRLAERVNDVDVVAVLHLMNQQYKDADRLRAYVDEIRAGRITRAKGE</sequence>
<comment type="caution">
    <text evidence="1">The sequence shown here is derived from an EMBL/GenBank/DDBJ whole genome shotgun (WGS) entry which is preliminary data.</text>
</comment>
<dbReference type="Proteomes" id="UP000095143">
    <property type="component" value="Unassembled WGS sequence"/>
</dbReference>
<reference evidence="1 2" key="1">
    <citation type="submission" date="2016-08" db="EMBL/GenBank/DDBJ databases">
        <title>Whole genome sequence of Pseudomonas graminis strain UASWS1507, a potential biological control agent for agriculture.</title>
        <authorList>
            <person name="Crovadore J."/>
            <person name="Calmin G."/>
            <person name="Chablais R."/>
            <person name="Cochard B."/>
            <person name="Lefort F."/>
        </authorList>
    </citation>
    <scope>NUCLEOTIDE SEQUENCE [LARGE SCALE GENOMIC DNA]</scope>
    <source>
        <strain evidence="1 2">UASWS1507</strain>
    </source>
</reference>
<accession>A0A1C2E0N8</accession>
<evidence type="ECO:0000313" key="1">
    <source>
        <dbReference type="EMBL" id="OCX20577.1"/>
    </source>
</evidence>
<proteinExistence type="predicted"/>
<dbReference type="EMBL" id="MDEN01000062">
    <property type="protein sequence ID" value="OCX20577.1"/>
    <property type="molecule type" value="Genomic_DNA"/>
</dbReference>
<evidence type="ECO:0000313" key="2">
    <source>
        <dbReference type="Proteomes" id="UP000095143"/>
    </source>
</evidence>
<protein>
    <recommendedName>
        <fullName evidence="3">Peptidase</fullName>
    </recommendedName>
</protein>
<gene>
    <name evidence="1" type="ORF">BBI10_12225</name>
</gene>
<organism evidence="1 2">
    <name type="scientific">Pseudomonas graminis</name>
    <dbReference type="NCBI Taxonomy" id="158627"/>
    <lineage>
        <taxon>Bacteria</taxon>
        <taxon>Pseudomonadati</taxon>
        <taxon>Pseudomonadota</taxon>
        <taxon>Gammaproteobacteria</taxon>
        <taxon>Pseudomonadales</taxon>
        <taxon>Pseudomonadaceae</taxon>
        <taxon>Pseudomonas</taxon>
    </lineage>
</organism>
<dbReference type="OrthoDB" id="6984782at2"/>